<name>A0ABS2PSZ0_9STRE</name>
<protein>
    <submittedName>
        <fullName evidence="6">DNA-binding transcriptional LysR family regulator</fullName>
    </submittedName>
</protein>
<sequence>MDSRVLEYFVVTAEEGNITREAERLLMTQPTLSRQLKGLEEELGVALFKRSNQTSTSLTLN</sequence>
<reference evidence="6 7" key="1">
    <citation type="submission" date="2021-01" db="EMBL/GenBank/DDBJ databases">
        <title>Genomic Encyclopedia of Type Strains, Phase IV (KMG-IV): sequencing the most valuable type-strain genomes for metagenomic binning, comparative biology and taxonomic classification.</title>
        <authorList>
            <person name="Goeker M."/>
        </authorList>
    </citation>
    <scope>NUCLEOTIDE SEQUENCE [LARGE SCALE GENOMIC DNA]</scope>
    <source>
        <strain evidence="6 7">DSM 27382</strain>
    </source>
</reference>
<evidence type="ECO:0000313" key="6">
    <source>
        <dbReference type="EMBL" id="MBM7643043.1"/>
    </source>
</evidence>
<evidence type="ECO:0000259" key="5">
    <source>
        <dbReference type="PROSITE" id="PS50931"/>
    </source>
</evidence>
<accession>A0ABS2PSZ0</accession>
<evidence type="ECO:0000313" key="7">
    <source>
        <dbReference type="Proteomes" id="UP000697472"/>
    </source>
</evidence>
<dbReference type="PRINTS" id="PR00039">
    <property type="entry name" value="HTHLYSR"/>
</dbReference>
<dbReference type="Gene3D" id="1.10.10.10">
    <property type="entry name" value="Winged helix-like DNA-binding domain superfamily/Winged helix DNA-binding domain"/>
    <property type="match status" value="1"/>
</dbReference>
<dbReference type="GO" id="GO:0003677">
    <property type="term" value="F:DNA binding"/>
    <property type="evidence" value="ECO:0007669"/>
    <property type="project" value="UniProtKB-KW"/>
</dbReference>
<evidence type="ECO:0000256" key="4">
    <source>
        <dbReference type="ARBA" id="ARBA00023163"/>
    </source>
</evidence>
<dbReference type="PANTHER" id="PTHR30346:SF0">
    <property type="entry name" value="HCA OPERON TRANSCRIPTIONAL ACTIVATOR HCAR"/>
    <property type="match status" value="1"/>
</dbReference>
<evidence type="ECO:0000256" key="3">
    <source>
        <dbReference type="ARBA" id="ARBA00023125"/>
    </source>
</evidence>
<keyword evidence="2" id="KW-0805">Transcription regulation</keyword>
<organism evidence="6 7">
    <name type="scientific">Streptococcus loxodontisalivarius</name>
    <dbReference type="NCBI Taxonomy" id="1349415"/>
    <lineage>
        <taxon>Bacteria</taxon>
        <taxon>Bacillati</taxon>
        <taxon>Bacillota</taxon>
        <taxon>Bacilli</taxon>
        <taxon>Lactobacillales</taxon>
        <taxon>Streptococcaceae</taxon>
        <taxon>Streptococcus</taxon>
    </lineage>
</organism>
<evidence type="ECO:0000256" key="1">
    <source>
        <dbReference type="ARBA" id="ARBA00009437"/>
    </source>
</evidence>
<dbReference type="Pfam" id="PF00126">
    <property type="entry name" value="HTH_1"/>
    <property type="match status" value="1"/>
</dbReference>
<dbReference type="InterPro" id="IPR036388">
    <property type="entry name" value="WH-like_DNA-bd_sf"/>
</dbReference>
<evidence type="ECO:0000256" key="2">
    <source>
        <dbReference type="ARBA" id="ARBA00023015"/>
    </source>
</evidence>
<dbReference type="InterPro" id="IPR000847">
    <property type="entry name" value="LysR_HTH_N"/>
</dbReference>
<dbReference type="EMBL" id="JAFBEH010000026">
    <property type="protein sequence ID" value="MBM7643043.1"/>
    <property type="molecule type" value="Genomic_DNA"/>
</dbReference>
<keyword evidence="7" id="KW-1185">Reference proteome</keyword>
<comment type="caution">
    <text evidence="6">The sequence shown here is derived from an EMBL/GenBank/DDBJ whole genome shotgun (WGS) entry which is preliminary data.</text>
</comment>
<keyword evidence="4" id="KW-0804">Transcription</keyword>
<dbReference type="Proteomes" id="UP000697472">
    <property type="component" value="Unassembled WGS sequence"/>
</dbReference>
<keyword evidence="3 6" id="KW-0238">DNA-binding</keyword>
<gene>
    <name evidence="6" type="ORF">JOC28_001344</name>
</gene>
<dbReference type="PANTHER" id="PTHR30346">
    <property type="entry name" value="TRANSCRIPTIONAL DUAL REGULATOR HCAR-RELATED"/>
    <property type="match status" value="1"/>
</dbReference>
<dbReference type="PROSITE" id="PS50931">
    <property type="entry name" value="HTH_LYSR"/>
    <property type="match status" value="1"/>
</dbReference>
<dbReference type="SUPFAM" id="SSF46785">
    <property type="entry name" value="Winged helix' DNA-binding domain"/>
    <property type="match status" value="1"/>
</dbReference>
<feature type="domain" description="HTH lysR-type" evidence="5">
    <location>
        <begin position="1"/>
        <end position="59"/>
    </location>
</feature>
<comment type="similarity">
    <text evidence="1">Belongs to the LysR transcriptional regulatory family.</text>
</comment>
<proteinExistence type="inferred from homology"/>
<dbReference type="InterPro" id="IPR036390">
    <property type="entry name" value="WH_DNA-bd_sf"/>
</dbReference>